<dbReference type="Pfam" id="PF01654">
    <property type="entry name" value="Cyt_bd_oxida_I"/>
    <property type="match status" value="1"/>
</dbReference>
<keyword evidence="14" id="KW-1185">Reference proteome</keyword>
<organism evidence="13 14">
    <name type="scientific">Paenibacillus terricola</name>
    <dbReference type="NCBI Taxonomy" id="2763503"/>
    <lineage>
        <taxon>Bacteria</taxon>
        <taxon>Bacillati</taxon>
        <taxon>Bacillota</taxon>
        <taxon>Bacilli</taxon>
        <taxon>Bacillales</taxon>
        <taxon>Paenibacillaceae</taxon>
        <taxon>Paenibacillus</taxon>
    </lineage>
</organism>
<dbReference type="PIRSF" id="PIRSF006446">
    <property type="entry name" value="Cyt_quinol_oxidase_1"/>
    <property type="match status" value="1"/>
</dbReference>
<reference evidence="13 14" key="1">
    <citation type="submission" date="2020-09" db="EMBL/GenBank/DDBJ databases">
        <title>Paenibacillus sp. strain PR3 16S rRNA gene Genome sequencing and assembly.</title>
        <authorList>
            <person name="Kim J."/>
        </authorList>
    </citation>
    <scope>NUCLEOTIDE SEQUENCE [LARGE SCALE GENOMIC DNA]</scope>
    <source>
        <strain evidence="13 14">PR3</strain>
    </source>
</reference>
<evidence type="ECO:0000313" key="14">
    <source>
        <dbReference type="Proteomes" id="UP000609346"/>
    </source>
</evidence>
<feature type="transmembrane region" description="Helical" evidence="12">
    <location>
        <begin position="66"/>
        <end position="87"/>
    </location>
</feature>
<dbReference type="EMBL" id="JACXZA010000006">
    <property type="protein sequence ID" value="MBD3921563.1"/>
    <property type="molecule type" value="Genomic_DNA"/>
</dbReference>
<feature type="transmembrane region" description="Helical" evidence="12">
    <location>
        <begin position="224"/>
        <end position="243"/>
    </location>
</feature>
<protein>
    <submittedName>
        <fullName evidence="13">Cytochrome ubiquinol oxidase subunit I</fullName>
    </submittedName>
</protein>
<evidence type="ECO:0000256" key="5">
    <source>
        <dbReference type="ARBA" id="ARBA00022617"/>
    </source>
</evidence>
<feature type="transmembrane region" description="Helical" evidence="12">
    <location>
        <begin position="331"/>
        <end position="350"/>
    </location>
</feature>
<comment type="subcellular location">
    <subcellularLocation>
        <location evidence="1">Cell membrane</location>
        <topology evidence="1">Multi-pass membrane protein</topology>
    </subcellularLocation>
</comment>
<dbReference type="PANTHER" id="PTHR30365">
    <property type="entry name" value="CYTOCHROME D UBIQUINOL OXIDASE"/>
    <property type="match status" value="1"/>
</dbReference>
<evidence type="ECO:0000256" key="12">
    <source>
        <dbReference type="PIRNR" id="PIRNR006446"/>
    </source>
</evidence>
<evidence type="ECO:0000256" key="4">
    <source>
        <dbReference type="ARBA" id="ARBA00022475"/>
    </source>
</evidence>
<evidence type="ECO:0000256" key="2">
    <source>
        <dbReference type="ARBA" id="ARBA00009819"/>
    </source>
</evidence>
<evidence type="ECO:0000256" key="6">
    <source>
        <dbReference type="ARBA" id="ARBA00022692"/>
    </source>
</evidence>
<keyword evidence="10 12" id="KW-0408">Iron</keyword>
<keyword evidence="3 12" id="KW-0813">Transport</keyword>
<gene>
    <name evidence="13" type="ORF">H8B09_22535</name>
</gene>
<dbReference type="RefSeq" id="WP_191205859.1">
    <property type="nucleotide sequence ID" value="NZ_JACXZA010000006.1"/>
</dbReference>
<dbReference type="InterPro" id="IPR002585">
    <property type="entry name" value="Cyt-d_ubiquinol_oxidase_su_1"/>
</dbReference>
<evidence type="ECO:0000256" key="8">
    <source>
        <dbReference type="ARBA" id="ARBA00022982"/>
    </source>
</evidence>
<feature type="transmembrane region" description="Helical" evidence="12">
    <location>
        <begin position="189"/>
        <end position="212"/>
    </location>
</feature>
<dbReference type="Proteomes" id="UP000609346">
    <property type="component" value="Unassembled WGS sequence"/>
</dbReference>
<evidence type="ECO:0000256" key="9">
    <source>
        <dbReference type="ARBA" id="ARBA00022989"/>
    </source>
</evidence>
<feature type="transmembrane region" description="Helical" evidence="12">
    <location>
        <begin position="413"/>
        <end position="432"/>
    </location>
</feature>
<keyword evidence="7 12" id="KW-0479">Metal-binding</keyword>
<keyword evidence="6 12" id="KW-0812">Transmembrane</keyword>
<evidence type="ECO:0000256" key="3">
    <source>
        <dbReference type="ARBA" id="ARBA00022448"/>
    </source>
</evidence>
<keyword evidence="8 12" id="KW-0249">Electron transport</keyword>
<evidence type="ECO:0000256" key="11">
    <source>
        <dbReference type="ARBA" id="ARBA00023136"/>
    </source>
</evidence>
<accession>A0ABR8N036</accession>
<feature type="transmembrane region" description="Helical" evidence="12">
    <location>
        <begin position="99"/>
        <end position="122"/>
    </location>
</feature>
<dbReference type="PANTHER" id="PTHR30365:SF14">
    <property type="entry name" value="CYTOCHROME BD MENAQUINOL OXIDASE SUBUNIT I-RELATED"/>
    <property type="match status" value="1"/>
</dbReference>
<feature type="transmembrane region" description="Helical" evidence="12">
    <location>
        <begin position="20"/>
        <end position="45"/>
    </location>
</feature>
<evidence type="ECO:0000256" key="7">
    <source>
        <dbReference type="ARBA" id="ARBA00022723"/>
    </source>
</evidence>
<keyword evidence="4 12" id="KW-1003">Cell membrane</keyword>
<evidence type="ECO:0000256" key="10">
    <source>
        <dbReference type="ARBA" id="ARBA00023004"/>
    </source>
</evidence>
<comment type="similarity">
    <text evidence="2 12">Belongs to the cytochrome ubiquinol oxidase subunit 1 family.</text>
</comment>
<keyword evidence="11 12" id="KW-0472">Membrane</keyword>
<keyword evidence="9 12" id="KW-1133">Transmembrane helix</keyword>
<feature type="transmembrane region" description="Helical" evidence="12">
    <location>
        <begin position="362"/>
        <end position="384"/>
    </location>
</feature>
<keyword evidence="5 12" id="KW-0349">Heme</keyword>
<evidence type="ECO:0000256" key="1">
    <source>
        <dbReference type="ARBA" id="ARBA00004651"/>
    </source>
</evidence>
<proteinExistence type="inferred from homology"/>
<evidence type="ECO:0000313" key="13">
    <source>
        <dbReference type="EMBL" id="MBD3921563.1"/>
    </source>
</evidence>
<feature type="transmembrane region" description="Helical" evidence="12">
    <location>
        <begin position="134"/>
        <end position="158"/>
    </location>
</feature>
<sequence length="456" mass="50990">MLQWLYDSYDPVKLSRMLTGITLFFHIIFATIGVGVPLMIALAEFIGIKRRDSHYLLLARRWSRGFVITVAVGVVTGTAIGLQLSLLWPTFMKAAGQTIALPLFMETFAFFFEAIFLGIYLYTWDRFKNRWLHFMLLIPVVIGSSASALFITVVNAFMNAPAGVKFLDGQLVDINPWAAMLSPAAPTKVAHVLASAYLTSAFILAAIAAWSLLAGRRHVYYKKAFKLTMVAALVFFAATAVIGDFSGKYLAKYQPEKLAAMEWHFETTDKAPFVFGGILTEDNEVKYALKIPYLLSILAKDKPSGTVTGLNEFAEADRPPMYIHYLFDLKMMLVGMLGIVLALFLFYLLRRRSQRQLYANKWLLRGSIAAAPLAMLTIEHGWVFSEIGRQPWLLRGLMRTSEGATTSAHVDTMLVIFVLLYIVLGISSVIVLTRMFRSNRAEDEMIAMGLEGGEPQ</sequence>
<comment type="caution">
    <text evidence="13">The sequence shown here is derived from an EMBL/GenBank/DDBJ whole genome shotgun (WGS) entry which is preliminary data.</text>
</comment>
<name>A0ABR8N036_9BACL</name>